<feature type="transmembrane region" description="Helical" evidence="8">
    <location>
        <begin position="152"/>
        <end position="176"/>
    </location>
</feature>
<evidence type="ECO:0000256" key="5">
    <source>
        <dbReference type="ARBA" id="ARBA00022692"/>
    </source>
</evidence>
<keyword evidence="6 8" id="KW-1133">Transmembrane helix</keyword>
<dbReference type="InterPro" id="IPR000515">
    <property type="entry name" value="MetI-like"/>
</dbReference>
<dbReference type="PROSITE" id="PS50928">
    <property type="entry name" value="ABC_TM1"/>
    <property type="match status" value="1"/>
</dbReference>
<evidence type="ECO:0000313" key="11">
    <source>
        <dbReference type="EMBL" id="KTE89325.1"/>
    </source>
</evidence>
<dbReference type="GO" id="GO:0048473">
    <property type="term" value="P:D-methionine transmembrane transport"/>
    <property type="evidence" value="ECO:0007669"/>
    <property type="project" value="TreeGrafter"/>
</dbReference>
<evidence type="ECO:0000256" key="4">
    <source>
        <dbReference type="ARBA" id="ARBA00022475"/>
    </source>
</evidence>
<dbReference type="OrthoDB" id="9793490at2"/>
<dbReference type="PATRIC" id="fig|49338.4.peg.4547"/>
<dbReference type="GO" id="GO:0005886">
    <property type="term" value="C:plasma membrane"/>
    <property type="evidence" value="ECO:0007669"/>
    <property type="project" value="UniProtKB-SubCell"/>
</dbReference>
<name>A0A098B5J6_DESHA</name>
<reference evidence="11 12" key="2">
    <citation type="submission" date="2015-12" db="EMBL/GenBank/DDBJ databases">
        <title>Draft Genome Sequence of Desulfitobacterium hafniense Strain DH, a Sulfate-reducing Bacterium Isolated from Paddy Soils.</title>
        <authorList>
            <person name="Bao P."/>
            <person name="Zhang X."/>
            <person name="Li G."/>
        </authorList>
    </citation>
    <scope>NUCLEOTIDE SEQUENCE [LARGE SCALE GENOMIC DNA]</scope>
    <source>
        <strain evidence="11 12">DH</strain>
    </source>
</reference>
<evidence type="ECO:0000313" key="10">
    <source>
        <dbReference type="EMBL" id="CDX04109.1"/>
    </source>
</evidence>
<feature type="transmembrane region" description="Helical" evidence="8">
    <location>
        <begin position="69"/>
        <end position="87"/>
    </location>
</feature>
<protein>
    <submittedName>
        <fullName evidence="10">D-methionine transport system permease protein MetI</fullName>
    </submittedName>
    <submittedName>
        <fullName evidence="11">Methionine ABC transporter permease</fullName>
    </submittedName>
</protein>
<sequence length="225" mass="24362">MFDFTNPQYWETIYQLLVPATGETLYMVIASTLLAYLLGVPLGVILVISSPDHISPNPWIERTLGTVINIFRSAPFIVLLIVLIPVTQAIMGTYIGTDAAIVPLVFATAPFVARMVESSLKEIPYGVIEAALSMGSSPWQIIRKVLLPEAKASLILGAAITTISVVGYTAMAGTIGAGGLGDVAIRYGQHRFRTDVMIMTVIILVIIVQLVQLFGTKLARRISHH</sequence>
<feature type="transmembrane region" description="Helical" evidence="8">
    <location>
        <begin position="93"/>
        <end position="113"/>
    </location>
</feature>
<keyword evidence="4" id="KW-1003">Cell membrane</keyword>
<dbReference type="PANTHER" id="PTHR30450">
    <property type="entry name" value="ABC TRANSPORTER PERMEASE"/>
    <property type="match status" value="1"/>
</dbReference>
<dbReference type="NCBIfam" id="NF008049">
    <property type="entry name" value="PRK10782.1"/>
    <property type="match status" value="1"/>
</dbReference>
<proteinExistence type="inferred from homology"/>
<feature type="transmembrane region" description="Helical" evidence="8">
    <location>
        <begin position="25"/>
        <end position="48"/>
    </location>
</feature>
<evidence type="ECO:0000259" key="9">
    <source>
        <dbReference type="PROSITE" id="PS50928"/>
    </source>
</evidence>
<dbReference type="RefSeq" id="WP_005817223.1">
    <property type="nucleotide sequence ID" value="NZ_CABKQQ010000061.1"/>
</dbReference>
<keyword evidence="3 8" id="KW-0813">Transport</keyword>
<evidence type="ECO:0000256" key="1">
    <source>
        <dbReference type="ARBA" id="ARBA00004651"/>
    </source>
</evidence>
<evidence type="ECO:0000256" key="8">
    <source>
        <dbReference type="RuleBase" id="RU363032"/>
    </source>
</evidence>
<dbReference type="FunFam" id="1.10.3720.10:FF:000002">
    <property type="entry name" value="D-methionine ABC transporter permease MetI"/>
    <property type="match status" value="1"/>
</dbReference>
<dbReference type="CDD" id="cd06261">
    <property type="entry name" value="TM_PBP2"/>
    <property type="match status" value="1"/>
</dbReference>
<evidence type="ECO:0000313" key="12">
    <source>
        <dbReference type="Proteomes" id="UP000054623"/>
    </source>
</evidence>
<dbReference type="EMBL" id="LK996017">
    <property type="protein sequence ID" value="CDX04109.1"/>
    <property type="molecule type" value="Genomic_DNA"/>
</dbReference>
<dbReference type="PANTHER" id="PTHR30450:SF1">
    <property type="entry name" value="D-METHIONINE TRANSPORT SYSTEM PERMEASE PROTEIN METI-RELATED"/>
    <property type="match status" value="1"/>
</dbReference>
<dbReference type="AlphaFoldDB" id="A0A098B5J6"/>
<evidence type="ECO:0000256" key="3">
    <source>
        <dbReference type="ARBA" id="ARBA00022448"/>
    </source>
</evidence>
<dbReference type="InterPro" id="IPR035906">
    <property type="entry name" value="MetI-like_sf"/>
</dbReference>
<comment type="subcellular location">
    <subcellularLocation>
        <location evidence="1 8">Cell membrane</location>
        <topology evidence="1 8">Multi-pass membrane protein</topology>
    </subcellularLocation>
</comment>
<evidence type="ECO:0000256" key="7">
    <source>
        <dbReference type="ARBA" id="ARBA00023136"/>
    </source>
</evidence>
<dbReference type="InterPro" id="IPR051322">
    <property type="entry name" value="AA_ABC_Transporter_Permease"/>
</dbReference>
<dbReference type="Gene3D" id="1.10.3720.10">
    <property type="entry name" value="MetI-like"/>
    <property type="match status" value="1"/>
</dbReference>
<organism evidence="10">
    <name type="scientific">Desulfitobacterium hafniense</name>
    <name type="common">Desulfitobacterium frappieri</name>
    <dbReference type="NCBI Taxonomy" id="49338"/>
    <lineage>
        <taxon>Bacteria</taxon>
        <taxon>Bacillati</taxon>
        <taxon>Bacillota</taxon>
        <taxon>Clostridia</taxon>
        <taxon>Eubacteriales</taxon>
        <taxon>Desulfitobacteriaceae</taxon>
        <taxon>Desulfitobacterium</taxon>
    </lineage>
</organism>
<evidence type="ECO:0000256" key="6">
    <source>
        <dbReference type="ARBA" id="ARBA00022989"/>
    </source>
</evidence>
<feature type="transmembrane region" description="Helical" evidence="8">
    <location>
        <begin position="196"/>
        <end position="215"/>
    </location>
</feature>
<dbReference type="SUPFAM" id="SSF161098">
    <property type="entry name" value="MetI-like"/>
    <property type="match status" value="1"/>
</dbReference>
<reference evidence="10" key="1">
    <citation type="submission" date="2014-07" db="EMBL/GenBank/DDBJ databases">
        <authorList>
            <person name="Hornung V.Bastian."/>
        </authorList>
    </citation>
    <scope>NUCLEOTIDE SEQUENCE</scope>
    <source>
        <strain evidence="10">PCE-S</strain>
    </source>
</reference>
<dbReference type="Pfam" id="PF00528">
    <property type="entry name" value="BPD_transp_1"/>
    <property type="match status" value="1"/>
</dbReference>
<keyword evidence="7 8" id="KW-0472">Membrane</keyword>
<keyword evidence="5 8" id="KW-0812">Transmembrane</keyword>
<dbReference type="EMBL" id="LOCK01000083">
    <property type="protein sequence ID" value="KTE89325.1"/>
    <property type="molecule type" value="Genomic_DNA"/>
</dbReference>
<feature type="domain" description="ABC transmembrane type-1" evidence="9">
    <location>
        <begin position="21"/>
        <end position="215"/>
    </location>
</feature>
<dbReference type="Proteomes" id="UP000054623">
    <property type="component" value="Unassembled WGS sequence"/>
</dbReference>
<accession>A0A098B5J6</accession>
<gene>
    <name evidence="11" type="ORF">AT727_13065</name>
    <name evidence="10" type="ORF">DPCES_4223</name>
</gene>
<evidence type="ECO:0000256" key="2">
    <source>
        <dbReference type="ARBA" id="ARBA00007069"/>
    </source>
</evidence>
<comment type="similarity">
    <text evidence="2">Belongs to the binding-protein-dependent transport system permease family. CysTW subfamily.</text>
</comment>